<organism evidence="1 2">
    <name type="scientific">Russula ochroleuca</name>
    <dbReference type="NCBI Taxonomy" id="152965"/>
    <lineage>
        <taxon>Eukaryota</taxon>
        <taxon>Fungi</taxon>
        <taxon>Dikarya</taxon>
        <taxon>Basidiomycota</taxon>
        <taxon>Agaricomycotina</taxon>
        <taxon>Agaricomycetes</taxon>
        <taxon>Russulales</taxon>
        <taxon>Russulaceae</taxon>
        <taxon>Russula</taxon>
    </lineage>
</organism>
<dbReference type="OrthoDB" id="3264482at2759"/>
<evidence type="ECO:0000313" key="2">
    <source>
        <dbReference type="Proteomes" id="UP000759537"/>
    </source>
</evidence>
<sequence>MPPRQQRCKLTSEDQLTHQSAFDSEISSQCTAELELIVLHLLDDYDFDLDDLGHILLEKGLNINFSEVKYRDIAPRVGLEHTCAGADMKTFDVHRARIPTAMFKEIVQDLEIGMNQYGEPLNHSNMEARSRFLAPLFNRTVSLFKSSVCNTPGSIMPGMTTRGRVEYYFSVFGGVSVLVIEMLLRTGEERVDAIAQIIAKCNVCDFSNNRLDCPSFPIFGILCDGVAFEFFSFDGSTSPPTFSRGVFRPPDSNKPRQKIALADYRGSSNIDFICSLRPICEVLFYFLLLDYETGTKTNPLRPIVEANCPQRSMPGWNEAHNFANQALIHAMDAAAKAAARDCAADEVSKLALDYLQQSLAAIPASYKGNPDSVLMSSWDEERVKFC</sequence>
<comment type="caution">
    <text evidence="1">The sequence shown here is derived from an EMBL/GenBank/DDBJ whole genome shotgun (WGS) entry which is preliminary data.</text>
</comment>
<dbReference type="Proteomes" id="UP000759537">
    <property type="component" value="Unassembled WGS sequence"/>
</dbReference>
<accession>A0A9P5JV79</accession>
<proteinExistence type="predicted"/>
<protein>
    <submittedName>
        <fullName evidence="1">Uncharacterized protein</fullName>
    </submittedName>
</protein>
<reference evidence="1" key="2">
    <citation type="journal article" date="2020" name="Nat. Commun.">
        <title>Large-scale genome sequencing of mycorrhizal fungi provides insights into the early evolution of symbiotic traits.</title>
        <authorList>
            <person name="Miyauchi S."/>
            <person name="Kiss E."/>
            <person name="Kuo A."/>
            <person name="Drula E."/>
            <person name="Kohler A."/>
            <person name="Sanchez-Garcia M."/>
            <person name="Morin E."/>
            <person name="Andreopoulos B."/>
            <person name="Barry K.W."/>
            <person name="Bonito G."/>
            <person name="Buee M."/>
            <person name="Carver A."/>
            <person name="Chen C."/>
            <person name="Cichocki N."/>
            <person name="Clum A."/>
            <person name="Culley D."/>
            <person name="Crous P.W."/>
            <person name="Fauchery L."/>
            <person name="Girlanda M."/>
            <person name="Hayes R.D."/>
            <person name="Keri Z."/>
            <person name="LaButti K."/>
            <person name="Lipzen A."/>
            <person name="Lombard V."/>
            <person name="Magnuson J."/>
            <person name="Maillard F."/>
            <person name="Murat C."/>
            <person name="Nolan M."/>
            <person name="Ohm R.A."/>
            <person name="Pangilinan J."/>
            <person name="Pereira M.F."/>
            <person name="Perotto S."/>
            <person name="Peter M."/>
            <person name="Pfister S."/>
            <person name="Riley R."/>
            <person name="Sitrit Y."/>
            <person name="Stielow J.B."/>
            <person name="Szollosi G."/>
            <person name="Zifcakova L."/>
            <person name="Stursova M."/>
            <person name="Spatafora J.W."/>
            <person name="Tedersoo L."/>
            <person name="Vaario L.M."/>
            <person name="Yamada A."/>
            <person name="Yan M."/>
            <person name="Wang P."/>
            <person name="Xu J."/>
            <person name="Bruns T."/>
            <person name="Baldrian P."/>
            <person name="Vilgalys R."/>
            <person name="Dunand C."/>
            <person name="Henrissat B."/>
            <person name="Grigoriev I.V."/>
            <person name="Hibbett D."/>
            <person name="Nagy L.G."/>
            <person name="Martin F.M."/>
        </authorList>
    </citation>
    <scope>NUCLEOTIDE SEQUENCE</scope>
    <source>
        <strain evidence="1">Prilba</strain>
    </source>
</reference>
<evidence type="ECO:0000313" key="1">
    <source>
        <dbReference type="EMBL" id="KAF8466548.1"/>
    </source>
</evidence>
<dbReference type="EMBL" id="WHVB01000040">
    <property type="protein sequence ID" value="KAF8466548.1"/>
    <property type="molecule type" value="Genomic_DNA"/>
</dbReference>
<reference evidence="1" key="1">
    <citation type="submission" date="2019-10" db="EMBL/GenBank/DDBJ databases">
        <authorList>
            <consortium name="DOE Joint Genome Institute"/>
            <person name="Kuo A."/>
            <person name="Miyauchi S."/>
            <person name="Kiss E."/>
            <person name="Drula E."/>
            <person name="Kohler A."/>
            <person name="Sanchez-Garcia M."/>
            <person name="Andreopoulos B."/>
            <person name="Barry K.W."/>
            <person name="Bonito G."/>
            <person name="Buee M."/>
            <person name="Carver A."/>
            <person name="Chen C."/>
            <person name="Cichocki N."/>
            <person name="Clum A."/>
            <person name="Culley D."/>
            <person name="Crous P.W."/>
            <person name="Fauchery L."/>
            <person name="Girlanda M."/>
            <person name="Hayes R."/>
            <person name="Keri Z."/>
            <person name="LaButti K."/>
            <person name="Lipzen A."/>
            <person name="Lombard V."/>
            <person name="Magnuson J."/>
            <person name="Maillard F."/>
            <person name="Morin E."/>
            <person name="Murat C."/>
            <person name="Nolan M."/>
            <person name="Ohm R."/>
            <person name="Pangilinan J."/>
            <person name="Pereira M."/>
            <person name="Perotto S."/>
            <person name="Peter M."/>
            <person name="Riley R."/>
            <person name="Sitrit Y."/>
            <person name="Stielow B."/>
            <person name="Szollosi G."/>
            <person name="Zifcakova L."/>
            <person name="Stursova M."/>
            <person name="Spatafora J.W."/>
            <person name="Tedersoo L."/>
            <person name="Vaario L.-M."/>
            <person name="Yamada A."/>
            <person name="Yan M."/>
            <person name="Wang P."/>
            <person name="Xu J."/>
            <person name="Bruns T."/>
            <person name="Baldrian P."/>
            <person name="Vilgalys R."/>
            <person name="Henrissat B."/>
            <person name="Grigoriev I.V."/>
            <person name="Hibbett D."/>
            <person name="Nagy L.G."/>
            <person name="Martin F.M."/>
        </authorList>
    </citation>
    <scope>NUCLEOTIDE SEQUENCE</scope>
    <source>
        <strain evidence="1">Prilba</strain>
    </source>
</reference>
<name>A0A9P5JV79_9AGAM</name>
<dbReference type="AlphaFoldDB" id="A0A9P5JV79"/>
<gene>
    <name evidence="1" type="ORF">DFH94DRAFT_339761</name>
</gene>
<keyword evidence="2" id="KW-1185">Reference proteome</keyword>